<keyword evidence="6" id="KW-0799">Topoisomerase</keyword>
<evidence type="ECO:0000256" key="11">
    <source>
        <dbReference type="ARBA" id="ARBA00032235"/>
    </source>
</evidence>
<dbReference type="AlphaFoldDB" id="A0AAW6E6C8"/>
<evidence type="ECO:0000259" key="14">
    <source>
        <dbReference type="PROSITE" id="PS52039"/>
    </source>
</evidence>
<dbReference type="PROSITE" id="PS52039">
    <property type="entry name" value="TOPO_IA_2"/>
    <property type="match status" value="1"/>
</dbReference>
<dbReference type="GO" id="GO:0043597">
    <property type="term" value="C:cytoplasmic replication fork"/>
    <property type="evidence" value="ECO:0007669"/>
    <property type="project" value="TreeGrafter"/>
</dbReference>
<dbReference type="InterPro" id="IPR005738">
    <property type="entry name" value="TopoIII"/>
</dbReference>
<dbReference type="InterPro" id="IPR013824">
    <property type="entry name" value="Topo_IA_cen_sub1"/>
</dbReference>
<keyword evidence="7" id="KW-0238">DNA-binding</keyword>
<dbReference type="InterPro" id="IPR013825">
    <property type="entry name" value="Topo_IA_cen_sub2"/>
</dbReference>
<dbReference type="EC" id="5.6.2.1" evidence="3"/>
<evidence type="ECO:0000313" key="16">
    <source>
        <dbReference type="Proteomes" id="UP001211015"/>
    </source>
</evidence>
<comment type="caution">
    <text evidence="15">The sequence shown here is derived from an EMBL/GenBank/DDBJ whole genome shotgun (WGS) entry which is preliminary data.</text>
</comment>
<evidence type="ECO:0000256" key="9">
    <source>
        <dbReference type="ARBA" id="ARBA00030003"/>
    </source>
</evidence>
<name>A0AAW6E6C8_9FIRM</name>
<evidence type="ECO:0000256" key="10">
    <source>
        <dbReference type="ARBA" id="ARBA00031985"/>
    </source>
</evidence>
<dbReference type="InterPro" id="IPR003602">
    <property type="entry name" value="Topo_IA_DNA-bd_dom"/>
</dbReference>
<dbReference type="NCBIfam" id="TIGR01056">
    <property type="entry name" value="topB"/>
    <property type="match status" value="1"/>
</dbReference>
<dbReference type="SMART" id="SM00436">
    <property type="entry name" value="TOP1Bc"/>
    <property type="match status" value="1"/>
</dbReference>
<proteinExistence type="inferred from homology"/>
<evidence type="ECO:0000256" key="3">
    <source>
        <dbReference type="ARBA" id="ARBA00012891"/>
    </source>
</evidence>
<evidence type="ECO:0000256" key="1">
    <source>
        <dbReference type="ARBA" id="ARBA00000213"/>
    </source>
</evidence>
<dbReference type="PRINTS" id="PR00417">
    <property type="entry name" value="PRTPISMRASEI"/>
</dbReference>
<comment type="similarity">
    <text evidence="2">Belongs to the type IA topoisomerase family.</text>
</comment>
<dbReference type="InterPro" id="IPR000380">
    <property type="entry name" value="Topo_IA"/>
</dbReference>
<dbReference type="PROSITE" id="PS00396">
    <property type="entry name" value="TOPO_IA_1"/>
    <property type="match status" value="1"/>
</dbReference>
<dbReference type="InterPro" id="IPR013497">
    <property type="entry name" value="Topo_IA_cen"/>
</dbReference>
<evidence type="ECO:0000256" key="5">
    <source>
        <dbReference type="ARBA" id="ARBA00022842"/>
    </source>
</evidence>
<evidence type="ECO:0000259" key="13">
    <source>
        <dbReference type="PROSITE" id="PS50880"/>
    </source>
</evidence>
<reference evidence="15" key="1">
    <citation type="submission" date="2023-01" db="EMBL/GenBank/DDBJ databases">
        <title>Human gut microbiome strain richness.</title>
        <authorList>
            <person name="Chen-Liaw A."/>
        </authorList>
    </citation>
    <scope>NUCLEOTIDE SEQUENCE</scope>
    <source>
        <strain evidence="15">1001275st1_F4_1001275B_160808</strain>
    </source>
</reference>
<dbReference type="GO" id="GO:0046872">
    <property type="term" value="F:metal ion binding"/>
    <property type="evidence" value="ECO:0007669"/>
    <property type="project" value="UniProtKB-KW"/>
</dbReference>
<evidence type="ECO:0000256" key="8">
    <source>
        <dbReference type="ARBA" id="ARBA00023235"/>
    </source>
</evidence>
<evidence type="ECO:0000256" key="7">
    <source>
        <dbReference type="ARBA" id="ARBA00023125"/>
    </source>
</evidence>
<dbReference type="PANTHER" id="PTHR11390">
    <property type="entry name" value="PROKARYOTIC DNA TOPOISOMERASE"/>
    <property type="match status" value="1"/>
</dbReference>
<dbReference type="GO" id="GO:0003677">
    <property type="term" value="F:DNA binding"/>
    <property type="evidence" value="ECO:0007669"/>
    <property type="project" value="UniProtKB-KW"/>
</dbReference>
<dbReference type="GO" id="GO:0006281">
    <property type="term" value="P:DNA repair"/>
    <property type="evidence" value="ECO:0007669"/>
    <property type="project" value="TreeGrafter"/>
</dbReference>
<feature type="domain" description="Topo IA-type catalytic" evidence="14">
    <location>
        <begin position="153"/>
        <end position="569"/>
    </location>
</feature>
<protein>
    <recommendedName>
        <fullName evidence="3">DNA topoisomerase</fullName>
        <ecNumber evidence="3">5.6.2.1</ecNumber>
    </recommendedName>
    <alternativeName>
        <fullName evidence="12">Omega-protein</fullName>
    </alternativeName>
    <alternativeName>
        <fullName evidence="11">Relaxing enzyme</fullName>
    </alternativeName>
    <alternativeName>
        <fullName evidence="9">Swivelase</fullName>
    </alternativeName>
    <alternativeName>
        <fullName evidence="10">Untwisting enzyme</fullName>
    </alternativeName>
</protein>
<evidence type="ECO:0000313" key="15">
    <source>
        <dbReference type="EMBL" id="MDB8744366.1"/>
    </source>
</evidence>
<dbReference type="RefSeq" id="WP_195388215.1">
    <property type="nucleotide sequence ID" value="NZ_JADNGL010000006.1"/>
</dbReference>
<sequence>MSILVIGEKPSVSRELAKVLDANTKKNGCLEGNGYVVSWCFGHLVGLQFPDEYSENWAAKWSFAQLPMIPEEWKFKIFENSKDQFKVLKQLMNDRNIMEIICATDADREGECIFRYVYNLVKCQKPVKRLWISSLEESAIRDGFHKLKNSSAYDNLYQAGFCRAKADWLVGMNGSRLFSVRYNAHLNTGRVQTPTLAMIVKRDADIATFVKQKYFTVVLDMGFPAESARIDEEHTADMLASSCNGKTVTVTDVKKEVKSISAPKLFDLTSLQREANKKFGYTAQQTLDYMQSLYEKKLVTYPRTDSQYLSDDMEQTAYALIPAISERFGFGSVAEPNLRAVINNRKVTGHHAIIPTESGVKCDISALAAGEQNILKLVALRLLCASASAYRYDAVKVTLRCENTDFTASGKTILESGWKALDGKIGEAEKSDKKSLPDLERGMTFTAKAVKSELFTSPPKSFTEDTLLSAMEHAGAEEFDENAEKKGLGTPATRANTIENLVKHGYIQRDGKKIISTDKGRNLIHIMPDEVKSARLTADWENKLLEVEHGSLSADSFMNEINRFVTELVSKYGSVDDSVSFGENQPSIGNCPKCGKPVIKGKYGWYCSARCGMNLTKVYGVELSEGQLKSLLSGKETSYIKNGRKTIVVPKVAENAFNGKTYYNWSTRKESS</sequence>
<evidence type="ECO:0000256" key="6">
    <source>
        <dbReference type="ARBA" id="ARBA00023029"/>
    </source>
</evidence>
<dbReference type="PANTHER" id="PTHR11390:SF21">
    <property type="entry name" value="DNA TOPOISOMERASE 3-ALPHA"/>
    <property type="match status" value="1"/>
</dbReference>
<dbReference type="NCBIfam" id="NF005829">
    <property type="entry name" value="PRK07726.1"/>
    <property type="match status" value="1"/>
</dbReference>
<dbReference type="EMBL" id="JAQMLV010000005">
    <property type="protein sequence ID" value="MDB8744366.1"/>
    <property type="molecule type" value="Genomic_DNA"/>
</dbReference>
<gene>
    <name evidence="15" type="ORF">PNU62_04975</name>
</gene>
<keyword evidence="4" id="KW-0479">Metal-binding</keyword>
<dbReference type="Pfam" id="PF01131">
    <property type="entry name" value="Topoisom_bac"/>
    <property type="match status" value="1"/>
</dbReference>
<dbReference type="SUPFAM" id="SSF56712">
    <property type="entry name" value="Prokaryotic type I DNA topoisomerase"/>
    <property type="match status" value="1"/>
</dbReference>
<comment type="catalytic activity">
    <reaction evidence="1">
        <text>ATP-independent breakage of single-stranded DNA, followed by passage and rejoining.</text>
        <dbReference type="EC" id="5.6.2.1"/>
    </reaction>
</comment>
<dbReference type="GO" id="GO:0003917">
    <property type="term" value="F:DNA topoisomerase type I (single strand cut, ATP-independent) activity"/>
    <property type="evidence" value="ECO:0007669"/>
    <property type="project" value="UniProtKB-EC"/>
</dbReference>
<evidence type="ECO:0000256" key="4">
    <source>
        <dbReference type="ARBA" id="ARBA00022723"/>
    </source>
</evidence>
<dbReference type="GO" id="GO:0006265">
    <property type="term" value="P:DNA topological change"/>
    <property type="evidence" value="ECO:0007669"/>
    <property type="project" value="InterPro"/>
</dbReference>
<dbReference type="CDD" id="cd03362">
    <property type="entry name" value="TOPRIM_TopoIA_TopoIII"/>
    <property type="match status" value="1"/>
</dbReference>
<dbReference type="Gene3D" id="2.70.20.10">
    <property type="entry name" value="Topoisomerase I, domain 3"/>
    <property type="match status" value="1"/>
</dbReference>
<evidence type="ECO:0000256" key="12">
    <source>
        <dbReference type="ARBA" id="ARBA00032877"/>
    </source>
</evidence>
<dbReference type="GO" id="GO:0006310">
    <property type="term" value="P:DNA recombination"/>
    <property type="evidence" value="ECO:0007669"/>
    <property type="project" value="TreeGrafter"/>
</dbReference>
<dbReference type="SMART" id="SM00493">
    <property type="entry name" value="TOPRIM"/>
    <property type="match status" value="1"/>
</dbReference>
<evidence type="ECO:0000256" key="2">
    <source>
        <dbReference type="ARBA" id="ARBA00009446"/>
    </source>
</evidence>
<dbReference type="SMART" id="SM00437">
    <property type="entry name" value="TOP1Ac"/>
    <property type="match status" value="1"/>
</dbReference>
<dbReference type="InterPro" id="IPR023406">
    <property type="entry name" value="Topo_IA_AS"/>
</dbReference>
<dbReference type="Gene3D" id="1.10.290.10">
    <property type="entry name" value="Topoisomerase I, domain 4"/>
    <property type="match status" value="1"/>
</dbReference>
<dbReference type="InterPro" id="IPR023405">
    <property type="entry name" value="Topo_IA_core_domain"/>
</dbReference>
<dbReference type="CDD" id="cd00186">
    <property type="entry name" value="TOP1Ac"/>
    <property type="match status" value="1"/>
</dbReference>
<organism evidence="15 16">
    <name type="scientific">Ruminococcus bicirculans</name>
    <name type="common">ex Wegman et al. 2014</name>
    <dbReference type="NCBI Taxonomy" id="1160721"/>
    <lineage>
        <taxon>Bacteria</taxon>
        <taxon>Bacillati</taxon>
        <taxon>Bacillota</taxon>
        <taxon>Clostridia</taxon>
        <taxon>Eubacteriales</taxon>
        <taxon>Oscillospiraceae</taxon>
        <taxon>Ruminococcus</taxon>
    </lineage>
</organism>
<keyword evidence="8" id="KW-0413">Isomerase</keyword>
<accession>A0AAW6E6C8</accession>
<dbReference type="PROSITE" id="PS50880">
    <property type="entry name" value="TOPRIM"/>
    <property type="match status" value="1"/>
</dbReference>
<dbReference type="Gene3D" id="3.40.50.140">
    <property type="match status" value="1"/>
</dbReference>
<dbReference type="Proteomes" id="UP001211015">
    <property type="component" value="Unassembled WGS sequence"/>
</dbReference>
<dbReference type="InterPro" id="IPR003601">
    <property type="entry name" value="Topo_IA_2"/>
</dbReference>
<dbReference type="InterPro" id="IPR013826">
    <property type="entry name" value="Topo_IA_cen_sub3"/>
</dbReference>
<dbReference type="InterPro" id="IPR034144">
    <property type="entry name" value="TOPRIM_TopoIII"/>
</dbReference>
<keyword evidence="5" id="KW-0460">Magnesium</keyword>
<dbReference type="Pfam" id="PF01751">
    <property type="entry name" value="Toprim"/>
    <property type="match status" value="1"/>
</dbReference>
<dbReference type="Gene3D" id="1.10.460.10">
    <property type="entry name" value="Topoisomerase I, domain 2"/>
    <property type="match status" value="1"/>
</dbReference>
<dbReference type="InterPro" id="IPR006171">
    <property type="entry name" value="TOPRIM_dom"/>
</dbReference>
<feature type="domain" description="Toprim" evidence="13">
    <location>
        <begin position="2"/>
        <end position="136"/>
    </location>
</feature>